<dbReference type="InterPro" id="IPR019587">
    <property type="entry name" value="Polyketide_cyclase/dehydratase"/>
</dbReference>
<reference evidence="1 2" key="1">
    <citation type="submission" date="2018-08" db="EMBL/GenBank/DDBJ databases">
        <title>Sequencing the genomes of 1000 actinobacteria strains.</title>
        <authorList>
            <person name="Klenk H.-P."/>
        </authorList>
    </citation>
    <scope>NUCLEOTIDE SEQUENCE [LARGE SCALE GENOMIC DNA]</scope>
    <source>
        <strain evidence="1 2">DSM 44099</strain>
    </source>
</reference>
<dbReference type="AlphaFoldDB" id="A0A3D9ZBD8"/>
<dbReference type="SUPFAM" id="SSF55961">
    <property type="entry name" value="Bet v1-like"/>
    <property type="match status" value="1"/>
</dbReference>
<organism evidence="1 2">
    <name type="scientific">Asanoa ferruginea</name>
    <dbReference type="NCBI Taxonomy" id="53367"/>
    <lineage>
        <taxon>Bacteria</taxon>
        <taxon>Bacillati</taxon>
        <taxon>Actinomycetota</taxon>
        <taxon>Actinomycetes</taxon>
        <taxon>Micromonosporales</taxon>
        <taxon>Micromonosporaceae</taxon>
        <taxon>Asanoa</taxon>
    </lineage>
</organism>
<dbReference type="Gene3D" id="3.30.530.20">
    <property type="match status" value="1"/>
</dbReference>
<evidence type="ECO:0000313" key="2">
    <source>
        <dbReference type="Proteomes" id="UP000256913"/>
    </source>
</evidence>
<dbReference type="OrthoDB" id="191189at2"/>
<sequence>MMLTTSAVARADLGAAWAVLRDVTDWPRWTASMTTVERLDDGPLRLGSQARIKQPGMPALVWEVTTFEDEAEFSWTNRSPGVRTVGRHLLHRNADGSTRITLELHQTGPIAGLLNLMSGRRNRRYLELEVAGLKAASEAADQG</sequence>
<comment type="caution">
    <text evidence="1">The sequence shown here is derived from an EMBL/GenBank/DDBJ whole genome shotgun (WGS) entry which is preliminary data.</text>
</comment>
<proteinExistence type="predicted"/>
<keyword evidence="2" id="KW-1185">Reference proteome</keyword>
<evidence type="ECO:0000313" key="1">
    <source>
        <dbReference type="EMBL" id="REF94557.1"/>
    </source>
</evidence>
<dbReference type="Pfam" id="PF10604">
    <property type="entry name" value="Polyketide_cyc2"/>
    <property type="match status" value="1"/>
</dbReference>
<protein>
    <submittedName>
        <fullName evidence="1">Polyketide cyclase/dehydrase/lipid transport protein</fullName>
    </submittedName>
</protein>
<accession>A0A3D9ZBD8</accession>
<dbReference type="RefSeq" id="WP_116066351.1">
    <property type="nucleotide sequence ID" value="NZ_BONB01000053.1"/>
</dbReference>
<dbReference type="Proteomes" id="UP000256913">
    <property type="component" value="Unassembled WGS sequence"/>
</dbReference>
<name>A0A3D9ZBD8_9ACTN</name>
<dbReference type="EMBL" id="QUMQ01000001">
    <property type="protein sequence ID" value="REF94557.1"/>
    <property type="molecule type" value="Genomic_DNA"/>
</dbReference>
<dbReference type="InterPro" id="IPR023393">
    <property type="entry name" value="START-like_dom_sf"/>
</dbReference>
<gene>
    <name evidence="1" type="ORF">DFJ67_0495</name>
</gene>